<evidence type="ECO:0000313" key="2">
    <source>
        <dbReference type="Proteomes" id="UP000568022"/>
    </source>
</evidence>
<keyword evidence="2" id="KW-1185">Reference proteome</keyword>
<accession>A0A7W8BUE4</accession>
<sequence>MAIRKITCFEAVCDLCGTTETTADYTPHAPTAQAVIDCAMTVTYG</sequence>
<organism evidence="1 2">
    <name type="scientific">Streptomyces griseoloalbus</name>
    <dbReference type="NCBI Taxonomy" id="67303"/>
    <lineage>
        <taxon>Bacteria</taxon>
        <taxon>Bacillati</taxon>
        <taxon>Actinomycetota</taxon>
        <taxon>Actinomycetes</taxon>
        <taxon>Kitasatosporales</taxon>
        <taxon>Streptomycetaceae</taxon>
        <taxon>Streptomyces</taxon>
    </lineage>
</organism>
<reference evidence="1 2" key="1">
    <citation type="submission" date="2020-08" db="EMBL/GenBank/DDBJ databases">
        <title>Genomic Encyclopedia of Type Strains, Phase III (KMG-III): the genomes of soil and plant-associated and newly described type strains.</title>
        <authorList>
            <person name="Whitman W."/>
        </authorList>
    </citation>
    <scope>NUCLEOTIDE SEQUENCE [LARGE SCALE GENOMIC DNA]</scope>
    <source>
        <strain evidence="1 2">CECT 3226</strain>
    </source>
</reference>
<evidence type="ECO:0000313" key="1">
    <source>
        <dbReference type="EMBL" id="MBB5129802.1"/>
    </source>
</evidence>
<dbReference type="Proteomes" id="UP000568022">
    <property type="component" value="Unassembled WGS sequence"/>
</dbReference>
<dbReference type="EMBL" id="JACHJE010000022">
    <property type="protein sequence ID" value="MBB5129802.1"/>
    <property type="molecule type" value="Genomic_DNA"/>
</dbReference>
<comment type="caution">
    <text evidence="1">The sequence shown here is derived from an EMBL/GenBank/DDBJ whole genome shotgun (WGS) entry which is preliminary data.</text>
</comment>
<protein>
    <submittedName>
        <fullName evidence="1">Uncharacterized protein</fullName>
    </submittedName>
</protein>
<name>A0A7W8BUE4_9ACTN</name>
<gene>
    <name evidence="1" type="ORF">FHS32_006596</name>
</gene>
<proteinExistence type="predicted"/>
<dbReference type="AlphaFoldDB" id="A0A7W8BUE4"/>